<evidence type="ECO:0000256" key="6">
    <source>
        <dbReference type="ARBA" id="ARBA00022832"/>
    </source>
</evidence>
<feature type="transmembrane region" description="Helical" evidence="11">
    <location>
        <begin position="192"/>
        <end position="214"/>
    </location>
</feature>
<keyword evidence="7 11" id="KW-1133">Transmembrane helix</keyword>
<comment type="subcellular location">
    <subcellularLocation>
        <location evidence="1">Membrane</location>
        <topology evidence="1">Multi-pass membrane protein</topology>
    </subcellularLocation>
</comment>
<dbReference type="GO" id="GO:0034626">
    <property type="term" value="P:fatty acid elongation, polyunsaturated fatty acid"/>
    <property type="evidence" value="ECO:0007669"/>
    <property type="project" value="TreeGrafter"/>
</dbReference>
<protein>
    <recommendedName>
        <fullName evidence="11">Elongation of very long chain fatty acids protein</fullName>
        <ecNumber evidence="11">2.3.1.199</ecNumber>
    </recommendedName>
    <alternativeName>
        <fullName evidence="11">Very-long-chain 3-oxoacyl-CoA synthase</fullName>
    </alternativeName>
</protein>
<comment type="caution">
    <text evidence="12">The sequence shown here is derived from an EMBL/GenBank/DDBJ whole genome shotgun (WGS) entry which is preliminary data.</text>
</comment>
<comment type="similarity">
    <text evidence="11">Belongs to the ELO family.</text>
</comment>
<gene>
    <name evidence="12" type="primary">elo-3</name>
    <name evidence="12" type="ORF">T4B_4165</name>
</gene>
<sequence>MDMLAEYNIVSAVRDPDTFLLRNWHHSVLWAAVYLMFVHAGPIFMRNRPALNLKRPLALWNAMFTMFSLVTTYKVAPELFDTLRSWGFVGSFCKRGHFFEGERSYWVALFYYSKLFELGDTVFIVLRKRPVVYLHYVHHFIVLLWCWCTYPLYMASARWGVFMNAVVHSAMYAYFFLVSLGARLPGFVKPFITSMQIVQFIIGSLICAIIFYMLTTAQPCDATQLAGAVQLAIYIGMYSCTSSRIQQSGMFAGCDHLSVEKLKKAE</sequence>
<comment type="pathway">
    <text evidence="2">Lipid metabolism; fatty acid biosynthesis.</text>
</comment>
<evidence type="ECO:0000256" key="5">
    <source>
        <dbReference type="ARBA" id="ARBA00022692"/>
    </source>
</evidence>
<evidence type="ECO:0000256" key="9">
    <source>
        <dbReference type="ARBA" id="ARBA00023136"/>
    </source>
</evidence>
<organism evidence="12 13">
    <name type="scientific">Trichinella pseudospiralis</name>
    <name type="common">Parasitic roundworm</name>
    <dbReference type="NCBI Taxonomy" id="6337"/>
    <lineage>
        <taxon>Eukaryota</taxon>
        <taxon>Metazoa</taxon>
        <taxon>Ecdysozoa</taxon>
        <taxon>Nematoda</taxon>
        <taxon>Enoplea</taxon>
        <taxon>Dorylaimia</taxon>
        <taxon>Trichinellida</taxon>
        <taxon>Trichinellidae</taxon>
        <taxon>Trichinella</taxon>
    </lineage>
</organism>
<accession>A0A0V1JA69</accession>
<evidence type="ECO:0000256" key="10">
    <source>
        <dbReference type="ARBA" id="ARBA00023160"/>
    </source>
</evidence>
<keyword evidence="5 11" id="KW-0812">Transmembrane</keyword>
<name>A0A0V1JA69_TRIPS</name>
<keyword evidence="8 11" id="KW-0443">Lipid metabolism</keyword>
<keyword evidence="4 11" id="KW-0808">Transferase</keyword>
<keyword evidence="3 11" id="KW-0444">Lipid biosynthesis</keyword>
<evidence type="ECO:0000256" key="2">
    <source>
        <dbReference type="ARBA" id="ARBA00005194"/>
    </source>
</evidence>
<dbReference type="Pfam" id="PF01151">
    <property type="entry name" value="ELO"/>
    <property type="match status" value="1"/>
</dbReference>
<reference evidence="12 13" key="1">
    <citation type="submission" date="2015-01" db="EMBL/GenBank/DDBJ databases">
        <title>Evolution of Trichinella species and genotypes.</title>
        <authorList>
            <person name="Korhonen P.K."/>
            <person name="Edoardo P."/>
            <person name="Giuseppe L.R."/>
            <person name="Gasser R.B."/>
        </authorList>
    </citation>
    <scope>NUCLEOTIDE SEQUENCE [LARGE SCALE GENOMIC DNA]</scope>
    <source>
        <strain evidence="12">ISS588</strain>
    </source>
</reference>
<dbReference type="GO" id="GO:0005789">
    <property type="term" value="C:endoplasmic reticulum membrane"/>
    <property type="evidence" value="ECO:0007669"/>
    <property type="project" value="TreeGrafter"/>
</dbReference>
<dbReference type="InterPro" id="IPR002076">
    <property type="entry name" value="ELO_fam"/>
</dbReference>
<dbReference type="GO" id="GO:0009922">
    <property type="term" value="F:fatty acid elongase activity"/>
    <property type="evidence" value="ECO:0007669"/>
    <property type="project" value="UniProtKB-EC"/>
</dbReference>
<dbReference type="Proteomes" id="UP000054805">
    <property type="component" value="Unassembled WGS sequence"/>
</dbReference>
<keyword evidence="9 11" id="KW-0472">Membrane</keyword>
<feature type="transmembrane region" description="Helical" evidence="11">
    <location>
        <begin position="57"/>
        <end position="76"/>
    </location>
</feature>
<dbReference type="GO" id="GO:0030148">
    <property type="term" value="P:sphingolipid biosynthetic process"/>
    <property type="evidence" value="ECO:0007669"/>
    <property type="project" value="TreeGrafter"/>
</dbReference>
<feature type="transmembrane region" description="Helical" evidence="11">
    <location>
        <begin position="133"/>
        <end position="153"/>
    </location>
</feature>
<dbReference type="PANTHER" id="PTHR11157">
    <property type="entry name" value="FATTY ACID ACYL TRANSFERASE-RELATED"/>
    <property type="match status" value="1"/>
</dbReference>
<keyword evidence="13" id="KW-1185">Reference proteome</keyword>
<dbReference type="EC" id="2.3.1.199" evidence="11"/>
<dbReference type="EMBL" id="JYDS01000021">
    <property type="protein sequence ID" value="KRZ31856.1"/>
    <property type="molecule type" value="Genomic_DNA"/>
</dbReference>
<dbReference type="GO" id="GO:0019367">
    <property type="term" value="P:fatty acid elongation, saturated fatty acid"/>
    <property type="evidence" value="ECO:0007669"/>
    <property type="project" value="TreeGrafter"/>
</dbReference>
<evidence type="ECO:0000313" key="12">
    <source>
        <dbReference type="EMBL" id="KRZ31856.1"/>
    </source>
</evidence>
<evidence type="ECO:0000256" key="4">
    <source>
        <dbReference type="ARBA" id="ARBA00022679"/>
    </source>
</evidence>
<dbReference type="UniPathway" id="UPA00094"/>
<evidence type="ECO:0000256" key="7">
    <source>
        <dbReference type="ARBA" id="ARBA00022989"/>
    </source>
</evidence>
<keyword evidence="10 11" id="KW-0275">Fatty acid biosynthesis</keyword>
<dbReference type="GO" id="GO:0042761">
    <property type="term" value="P:very long-chain fatty acid biosynthetic process"/>
    <property type="evidence" value="ECO:0007669"/>
    <property type="project" value="TreeGrafter"/>
</dbReference>
<feature type="transmembrane region" description="Helical" evidence="11">
    <location>
        <begin position="159"/>
        <end position="180"/>
    </location>
</feature>
<proteinExistence type="inferred from homology"/>
<dbReference type="GO" id="GO:0034625">
    <property type="term" value="P:fatty acid elongation, monounsaturated fatty acid"/>
    <property type="evidence" value="ECO:0007669"/>
    <property type="project" value="TreeGrafter"/>
</dbReference>
<evidence type="ECO:0000256" key="8">
    <source>
        <dbReference type="ARBA" id="ARBA00023098"/>
    </source>
</evidence>
<evidence type="ECO:0000256" key="3">
    <source>
        <dbReference type="ARBA" id="ARBA00022516"/>
    </source>
</evidence>
<evidence type="ECO:0000256" key="1">
    <source>
        <dbReference type="ARBA" id="ARBA00004141"/>
    </source>
</evidence>
<feature type="transmembrane region" description="Helical" evidence="11">
    <location>
        <begin position="27"/>
        <end position="45"/>
    </location>
</feature>
<comment type="catalytic activity">
    <reaction evidence="11">
        <text>a very-long-chain acyl-CoA + malonyl-CoA + H(+) = a very-long-chain 3-oxoacyl-CoA + CO2 + CoA</text>
        <dbReference type="Rhea" id="RHEA:32727"/>
        <dbReference type="ChEBI" id="CHEBI:15378"/>
        <dbReference type="ChEBI" id="CHEBI:16526"/>
        <dbReference type="ChEBI" id="CHEBI:57287"/>
        <dbReference type="ChEBI" id="CHEBI:57384"/>
        <dbReference type="ChEBI" id="CHEBI:90725"/>
        <dbReference type="ChEBI" id="CHEBI:90736"/>
        <dbReference type="EC" id="2.3.1.199"/>
    </reaction>
</comment>
<evidence type="ECO:0000256" key="11">
    <source>
        <dbReference type="RuleBase" id="RU361115"/>
    </source>
</evidence>
<dbReference type="AlphaFoldDB" id="A0A0V1JA69"/>
<dbReference type="PANTHER" id="PTHR11157:SF17">
    <property type="entry name" value="ELONGATION OF VERY LONG CHAIN FATTY ACIDS PROTEIN 6"/>
    <property type="match status" value="1"/>
</dbReference>
<evidence type="ECO:0000313" key="13">
    <source>
        <dbReference type="Proteomes" id="UP000054805"/>
    </source>
</evidence>
<keyword evidence="6 11" id="KW-0276">Fatty acid metabolism</keyword>